<dbReference type="PROSITE" id="PS51192">
    <property type="entry name" value="HELICASE_ATP_BIND_1"/>
    <property type="match status" value="1"/>
</dbReference>
<dbReference type="GO" id="GO:0005634">
    <property type="term" value="C:nucleus"/>
    <property type="evidence" value="ECO:0007669"/>
    <property type="project" value="TreeGrafter"/>
</dbReference>
<dbReference type="GO" id="GO:0006281">
    <property type="term" value="P:DNA repair"/>
    <property type="evidence" value="ECO:0007669"/>
    <property type="project" value="TreeGrafter"/>
</dbReference>
<dbReference type="SUPFAM" id="SSF52540">
    <property type="entry name" value="P-loop containing nucleoside triphosphate hydrolases"/>
    <property type="match status" value="2"/>
</dbReference>
<evidence type="ECO:0000259" key="4">
    <source>
        <dbReference type="PROSITE" id="PS51192"/>
    </source>
</evidence>
<dbReference type="KEGG" id="fpu:FPSE_09590"/>
<dbReference type="GO" id="GO:0005524">
    <property type="term" value="F:ATP binding"/>
    <property type="evidence" value="ECO:0007669"/>
    <property type="project" value="UniProtKB-KW"/>
</dbReference>
<dbReference type="InterPro" id="IPR049730">
    <property type="entry name" value="SNF2/RAD54-like_C"/>
</dbReference>
<sequence length="825" mass="92767">MQFDLAYSAGYVADTAMTDWRNAEHQMICYGTTTRPWDRYCLFDVQVDAGSCCLAPDLVSKSKQRSLLDDNSGLTLSVITSKVRQVSFTVVIGVNALDGKRRKPAKTIVKGTVNVYGPKYLMDEVDQALSHIPAYLQHPVFLETDILYINPQFFYPSTEKTDLRHLVGPACEDTTSQLSRTVDGVMDCLDNWSEDRNAAGCSIKHFQSLFNRYLADTKLKEHQLQGVEFILDREDPVSVKQMEKTLLMSINHCLLSYADKTSLGGILADVMGLGKTLTMLSAILCSKQLKQSYDMSGSNNPNDYRQQLNSTLIVLPSRQLLDVWKNEIDRRFQPQTFKVHIFHGLTRAKNKDQFIDCDIVLTTYQTLEKDSTHHIRNSSTKTHKAAVALQGETRWCLTGTPIQNSLDDLRSLLQFIRLEPFCHSKAFEEYIVKPFRQDTGESYEAFGPSRNFRMMLKACCLRRTQAKLSLPATTICKVPVTPTDVEKALFKKILHDCREEFDIMACNGKVSKKSNILFSAIMKFRRVCNHGDIKINTTTHQRSTHLTVPMIKRYNSRSQSAEPACEFCSNTILENDFLDALDSCPLCGRLLSEGNSNVPSAAASPQSMPSSTGSPMDIDMISPGPSSVSFGLDTADNSLRAQSSKMSSVVENIKTSCLDKDSKSVVFSSWRDTLDILAKILMSEGIPFVQVDGRNPLMGRTELLSRFRQDPTVKVLLISINTGAIGLTLTEANIVHIVEPQWNPTIEDQAIARVVRMGQTRPVTVYRYIMSESVEQSVLKLQQRKTQIIKLSMQDKNDDESDSNLDRFKFAIDPNEWEVVCQSPK</sequence>
<evidence type="ECO:0000313" key="7">
    <source>
        <dbReference type="Proteomes" id="UP000007978"/>
    </source>
</evidence>
<dbReference type="GO" id="GO:0016787">
    <property type="term" value="F:hydrolase activity"/>
    <property type="evidence" value="ECO:0007669"/>
    <property type="project" value="UniProtKB-KW"/>
</dbReference>
<dbReference type="eggNOG" id="KOG1001">
    <property type="taxonomic scope" value="Eukaryota"/>
</dbReference>
<reference evidence="6 7" key="1">
    <citation type="journal article" date="2012" name="PLoS Pathog.">
        <title>Comparative pathogenomics reveals horizontally acquired novel virulence genes in fungi infecting cereal hosts.</title>
        <authorList>
            <person name="Gardiner D.M."/>
            <person name="McDonald M.C."/>
            <person name="Covarelli L."/>
            <person name="Solomon P.S."/>
            <person name="Rusu A.G."/>
            <person name="Marshall M."/>
            <person name="Kazan K."/>
            <person name="Chakraborty S."/>
            <person name="McDonald B.A."/>
            <person name="Manners J.M."/>
        </authorList>
    </citation>
    <scope>NUCLEOTIDE SEQUENCE [LARGE SCALE GENOMIC DNA]</scope>
    <source>
        <strain evidence="6 7">CS3096</strain>
    </source>
</reference>
<evidence type="ECO:0000256" key="3">
    <source>
        <dbReference type="ARBA" id="ARBA00022840"/>
    </source>
</evidence>
<dbReference type="InterPro" id="IPR014001">
    <property type="entry name" value="Helicase_ATP-bd"/>
</dbReference>
<keyword evidence="7" id="KW-1185">Reference proteome</keyword>
<dbReference type="InterPro" id="IPR000330">
    <property type="entry name" value="SNF2_N"/>
</dbReference>
<feature type="domain" description="Helicase C-terminal" evidence="5">
    <location>
        <begin position="645"/>
        <end position="797"/>
    </location>
</feature>
<dbReference type="InterPro" id="IPR027417">
    <property type="entry name" value="P-loop_NTPase"/>
</dbReference>
<dbReference type="Pfam" id="PF00176">
    <property type="entry name" value="SNF2-rel_dom"/>
    <property type="match status" value="1"/>
</dbReference>
<dbReference type="Gene3D" id="3.40.50.10810">
    <property type="entry name" value="Tandem AAA-ATPase domain"/>
    <property type="match status" value="1"/>
</dbReference>
<organism evidence="6 7">
    <name type="scientific">Fusarium pseudograminearum (strain CS3096)</name>
    <name type="common">Wheat and barley crown-rot fungus</name>
    <dbReference type="NCBI Taxonomy" id="1028729"/>
    <lineage>
        <taxon>Eukaryota</taxon>
        <taxon>Fungi</taxon>
        <taxon>Dikarya</taxon>
        <taxon>Ascomycota</taxon>
        <taxon>Pezizomycotina</taxon>
        <taxon>Sordariomycetes</taxon>
        <taxon>Hypocreomycetidae</taxon>
        <taxon>Hypocreales</taxon>
        <taxon>Nectriaceae</taxon>
        <taxon>Fusarium</taxon>
    </lineage>
</organism>
<keyword evidence="3" id="KW-0067">ATP-binding</keyword>
<dbReference type="CDD" id="cd18008">
    <property type="entry name" value="DEXDc_SHPRH-like"/>
    <property type="match status" value="1"/>
</dbReference>
<dbReference type="InterPro" id="IPR001650">
    <property type="entry name" value="Helicase_C-like"/>
</dbReference>
<protein>
    <submittedName>
        <fullName evidence="6">Uncharacterized protein</fullName>
    </submittedName>
</protein>
<dbReference type="InterPro" id="IPR038718">
    <property type="entry name" value="SNF2-like_sf"/>
</dbReference>
<dbReference type="CDD" id="cd18793">
    <property type="entry name" value="SF2_C_SNF"/>
    <property type="match status" value="1"/>
</dbReference>
<accession>K3UF03</accession>
<keyword evidence="1" id="KW-0547">Nucleotide-binding</keyword>
<dbReference type="GO" id="GO:0008094">
    <property type="term" value="F:ATP-dependent activity, acting on DNA"/>
    <property type="evidence" value="ECO:0007669"/>
    <property type="project" value="TreeGrafter"/>
</dbReference>
<dbReference type="Proteomes" id="UP000007978">
    <property type="component" value="Chromosome 2"/>
</dbReference>
<dbReference type="OrthoDB" id="448448at2759"/>
<evidence type="ECO:0000313" key="6">
    <source>
        <dbReference type="EMBL" id="EKJ70216.1"/>
    </source>
</evidence>
<dbReference type="Pfam" id="PF00271">
    <property type="entry name" value="Helicase_C"/>
    <property type="match status" value="1"/>
</dbReference>
<gene>
    <name evidence="6" type="ORF">FPSE_09590</name>
</gene>
<dbReference type="PANTHER" id="PTHR45626">
    <property type="entry name" value="TRANSCRIPTION TERMINATION FACTOR 2-RELATED"/>
    <property type="match status" value="1"/>
</dbReference>
<comment type="caution">
    <text evidence="6">The sequence shown here is derived from an EMBL/GenBank/DDBJ whole genome shotgun (WGS) entry which is preliminary data.</text>
</comment>
<dbReference type="PANTHER" id="PTHR45626:SF22">
    <property type="entry name" value="DNA REPAIR PROTEIN RAD5"/>
    <property type="match status" value="1"/>
</dbReference>
<proteinExistence type="predicted"/>
<dbReference type="Gene3D" id="3.40.50.300">
    <property type="entry name" value="P-loop containing nucleotide triphosphate hydrolases"/>
    <property type="match status" value="1"/>
</dbReference>
<dbReference type="EMBL" id="AFNW01000312">
    <property type="protein sequence ID" value="EKJ70216.1"/>
    <property type="molecule type" value="Genomic_DNA"/>
</dbReference>
<dbReference type="AlphaFoldDB" id="K3UF03"/>
<dbReference type="GeneID" id="20368207"/>
<dbReference type="PROSITE" id="PS51194">
    <property type="entry name" value="HELICASE_CTER"/>
    <property type="match status" value="1"/>
</dbReference>
<evidence type="ECO:0000256" key="2">
    <source>
        <dbReference type="ARBA" id="ARBA00022801"/>
    </source>
</evidence>
<evidence type="ECO:0000259" key="5">
    <source>
        <dbReference type="PROSITE" id="PS51194"/>
    </source>
</evidence>
<dbReference type="RefSeq" id="XP_009260982.1">
    <property type="nucleotide sequence ID" value="XM_009262707.1"/>
</dbReference>
<dbReference type="HOGENOM" id="CLU_000315_2_7_1"/>
<dbReference type="SMART" id="SM00490">
    <property type="entry name" value="HELICc"/>
    <property type="match status" value="1"/>
</dbReference>
<evidence type="ECO:0000256" key="1">
    <source>
        <dbReference type="ARBA" id="ARBA00022741"/>
    </source>
</evidence>
<feature type="domain" description="Helicase ATP-binding" evidence="4">
    <location>
        <begin position="256"/>
        <end position="419"/>
    </location>
</feature>
<keyword evidence="2" id="KW-0378">Hydrolase</keyword>
<dbReference type="SMART" id="SM00487">
    <property type="entry name" value="DEXDc"/>
    <property type="match status" value="1"/>
</dbReference>
<name>K3UF03_FUSPC</name>
<dbReference type="InterPro" id="IPR050628">
    <property type="entry name" value="SNF2_RAD54_helicase_TF"/>
</dbReference>